<evidence type="ECO:0000313" key="5">
    <source>
        <dbReference type="Proteomes" id="UP000310374"/>
    </source>
</evidence>
<dbReference type="Gene3D" id="1.10.510.10">
    <property type="entry name" value="Transferase(Phosphotransferase) domain 1"/>
    <property type="match status" value="1"/>
</dbReference>
<feature type="domain" description="Protein kinase" evidence="2">
    <location>
        <begin position="243"/>
        <end position="612"/>
    </location>
</feature>
<organism evidence="3 6">
    <name type="scientific">Aureobasidium pullulans</name>
    <name type="common">Black yeast</name>
    <name type="synonym">Pullularia pullulans</name>
    <dbReference type="NCBI Taxonomy" id="5580"/>
    <lineage>
        <taxon>Eukaryota</taxon>
        <taxon>Fungi</taxon>
        <taxon>Dikarya</taxon>
        <taxon>Ascomycota</taxon>
        <taxon>Pezizomycotina</taxon>
        <taxon>Dothideomycetes</taxon>
        <taxon>Dothideomycetidae</taxon>
        <taxon>Dothideales</taxon>
        <taxon>Saccotheciaceae</taxon>
        <taxon>Aureobasidium</taxon>
    </lineage>
</organism>
<dbReference type="InterPro" id="IPR038305">
    <property type="entry name" value="HeLo_sf"/>
</dbReference>
<dbReference type="Gene3D" id="1.20.120.1020">
    <property type="entry name" value="Prion-inhibition and propagation, HeLo domain"/>
    <property type="match status" value="1"/>
</dbReference>
<dbReference type="EMBL" id="QZAT01000038">
    <property type="protein sequence ID" value="THX29709.1"/>
    <property type="molecule type" value="Genomic_DNA"/>
</dbReference>
<reference evidence="5 6" key="1">
    <citation type="submission" date="2018-10" db="EMBL/GenBank/DDBJ databases">
        <title>Fifty Aureobasidium pullulans genomes reveal a recombining polyextremotolerant generalist.</title>
        <authorList>
            <person name="Gostincar C."/>
            <person name="Turk M."/>
            <person name="Zajc J."/>
            <person name="Gunde-Cimerman N."/>
        </authorList>
    </citation>
    <scope>NUCLEOTIDE SEQUENCE [LARGE SCALE GENOMIC DNA]</scope>
    <source>
        <strain evidence="4 5">EXF-10081</strain>
        <strain evidence="3 6">EXF-11013</strain>
    </source>
</reference>
<feature type="signal peptide" evidence="1">
    <location>
        <begin position="1"/>
        <end position="24"/>
    </location>
</feature>
<dbReference type="Proteomes" id="UP000310374">
    <property type="component" value="Unassembled WGS sequence"/>
</dbReference>
<evidence type="ECO:0000313" key="3">
    <source>
        <dbReference type="EMBL" id="THW52343.1"/>
    </source>
</evidence>
<evidence type="ECO:0000313" key="4">
    <source>
        <dbReference type="EMBL" id="THX29709.1"/>
    </source>
</evidence>
<gene>
    <name evidence="4" type="ORF">D6D12_04022</name>
    <name evidence="3" type="ORF">D6D22_00412</name>
</gene>
<comment type="caution">
    <text evidence="3">The sequence shown here is derived from an EMBL/GenBank/DDBJ whole genome shotgun (WGS) entry which is preliminary data.</text>
</comment>
<dbReference type="InterPro" id="IPR011009">
    <property type="entry name" value="Kinase-like_dom_sf"/>
</dbReference>
<dbReference type="GO" id="GO:0005524">
    <property type="term" value="F:ATP binding"/>
    <property type="evidence" value="ECO:0007669"/>
    <property type="project" value="InterPro"/>
</dbReference>
<feature type="chain" id="PRO_5043198075" description="Protein kinase domain-containing protein" evidence="1">
    <location>
        <begin position="25"/>
        <end position="612"/>
    </location>
</feature>
<dbReference type="GO" id="GO:0004672">
    <property type="term" value="F:protein kinase activity"/>
    <property type="evidence" value="ECO:0007669"/>
    <property type="project" value="InterPro"/>
</dbReference>
<dbReference type="PANTHER" id="PTHR37542:SF1">
    <property type="entry name" value="PRION-INHIBITION AND PROPAGATION HELO DOMAIN-CONTAINING PROTEIN"/>
    <property type="match status" value="1"/>
</dbReference>
<dbReference type="Pfam" id="PF07714">
    <property type="entry name" value="PK_Tyr_Ser-Thr"/>
    <property type="match status" value="1"/>
</dbReference>
<dbReference type="SUPFAM" id="SSF56112">
    <property type="entry name" value="Protein kinase-like (PK-like)"/>
    <property type="match status" value="1"/>
</dbReference>
<dbReference type="Pfam" id="PF14479">
    <property type="entry name" value="HeLo"/>
    <property type="match status" value="1"/>
</dbReference>
<dbReference type="PANTHER" id="PTHR37542">
    <property type="entry name" value="HELO DOMAIN-CONTAINING PROTEIN-RELATED"/>
    <property type="match status" value="1"/>
</dbReference>
<protein>
    <recommendedName>
        <fullName evidence="2">Protein kinase domain-containing protein</fullName>
    </recommendedName>
</protein>
<name>A0A4S9ZG09_AURPU</name>
<dbReference type="AlphaFoldDB" id="A0A4S9ZG09"/>
<evidence type="ECO:0000256" key="1">
    <source>
        <dbReference type="SAM" id="SignalP"/>
    </source>
</evidence>
<dbReference type="PROSITE" id="PS50011">
    <property type="entry name" value="PROTEIN_KINASE_DOM"/>
    <property type="match status" value="1"/>
</dbReference>
<evidence type="ECO:0000259" key="2">
    <source>
        <dbReference type="PROSITE" id="PS50011"/>
    </source>
</evidence>
<dbReference type="InterPro" id="IPR000719">
    <property type="entry name" value="Prot_kinase_dom"/>
</dbReference>
<accession>A0A4S9ZG09</accession>
<sequence length="612" mass="68785">MAEALAVTSLLLQLFGAALEGCYSLFRCAADADAELKKLVLRLKIEQCRLSEWGELTGLSGSEKSQIYTRHVKAHEKLIADVLTRIKTVLDGLALLVEFHDPASTPAIRPSVDANAARTLDISGPLDQSSAVYKVYGELAEVVDRSKMISPSSKHPRGTNHLFRFLEDILKVSTEPKRLVWAIRDRKRFCEELDILRDLTDHLHEEVSGDQVEQLLQWSHETWLAVLQLSVTVEDMKVLLAAQQDMSHHGRGQERKAEKLESQLHTTIQTATSFAIRMSTLERDSSMLLVVHNFPSPKQLLEEDDGYRTLTSLNGKPVWIEWRDYKEVPVLSERGTWEPGTDLQSVQNVERLTWLLSQADRPAEFHLPKCSGYIDDPKRLRFGVVLESLSGRSHSLLSWFGGPEIDIDDRYMIARQIAESLLYLHAVNWLHKGLRSAGVVFAKAASDSGEDSSRLLVSGFGFSRPTDHSFTTDGPPHDRKWSLYCHPEYLDSDAKAGYRKSYDVYSLGIILIEIAHWKPIDKILKSLRSGRDSALGEQEQDDRVRILESDTVLRQVRQHMGPRYANATRACIEGVTAFGLQSGVDESNPYVAALLQQAFIDVVVDPLKGIVV</sequence>
<dbReference type="EMBL" id="QZAL01000003">
    <property type="protein sequence ID" value="THW52343.1"/>
    <property type="molecule type" value="Genomic_DNA"/>
</dbReference>
<dbReference type="InterPro" id="IPR029498">
    <property type="entry name" value="HeLo_dom"/>
</dbReference>
<keyword evidence="1" id="KW-0732">Signal</keyword>
<evidence type="ECO:0000313" key="6">
    <source>
        <dbReference type="Proteomes" id="UP000310687"/>
    </source>
</evidence>
<dbReference type="Proteomes" id="UP000310687">
    <property type="component" value="Unassembled WGS sequence"/>
</dbReference>
<proteinExistence type="predicted"/>
<dbReference type="InterPro" id="IPR001245">
    <property type="entry name" value="Ser-Thr/Tyr_kinase_cat_dom"/>
</dbReference>